<feature type="binding site" evidence="5">
    <location>
        <position position="211"/>
    </location>
    <ligand>
        <name>Mg(2+)</name>
        <dbReference type="ChEBI" id="CHEBI:18420"/>
        <label>1</label>
        <note>catalytic</note>
    </ligand>
</feature>
<keyword evidence="4 5" id="KW-0460">Magnesium</keyword>
<dbReference type="PANTHER" id="PTHR20854">
    <property type="entry name" value="INOSITOL MONOPHOSPHATASE"/>
    <property type="match status" value="1"/>
</dbReference>
<feature type="binding site" evidence="5">
    <location>
        <position position="88"/>
    </location>
    <ligand>
        <name>Mg(2+)</name>
        <dbReference type="ChEBI" id="CHEBI:18420"/>
        <label>1</label>
        <note>catalytic</note>
    </ligand>
</feature>
<gene>
    <name evidence="6" type="ORF">GXW74_24845</name>
</gene>
<feature type="binding site" evidence="5">
    <location>
        <position position="85"/>
    </location>
    <ligand>
        <name>Mg(2+)</name>
        <dbReference type="ChEBI" id="CHEBI:18420"/>
        <label>1</label>
        <note>catalytic</note>
    </ligand>
</feature>
<evidence type="ECO:0000256" key="4">
    <source>
        <dbReference type="ARBA" id="ARBA00022842"/>
    </source>
</evidence>
<keyword evidence="3" id="KW-0378">Hydrolase</keyword>
<dbReference type="InterPro" id="IPR000760">
    <property type="entry name" value="Inositol_monophosphatase-like"/>
</dbReference>
<name>A0A9X9XJ43_9PROT</name>
<dbReference type="PANTHER" id="PTHR20854:SF4">
    <property type="entry name" value="INOSITOL-1-MONOPHOSPHATASE-RELATED"/>
    <property type="match status" value="1"/>
</dbReference>
<comment type="cofactor">
    <cofactor evidence="5">
        <name>Mg(2+)</name>
        <dbReference type="ChEBI" id="CHEBI:18420"/>
    </cofactor>
</comment>
<evidence type="ECO:0000313" key="7">
    <source>
        <dbReference type="Proteomes" id="UP001138709"/>
    </source>
</evidence>
<keyword evidence="2 5" id="KW-0479">Metal-binding</keyword>
<dbReference type="Pfam" id="PF00459">
    <property type="entry name" value="Inositol_P"/>
    <property type="match status" value="1"/>
</dbReference>
<dbReference type="InterPro" id="IPR020583">
    <property type="entry name" value="Inositol_monoP_metal-BS"/>
</dbReference>
<dbReference type="GO" id="GO:0006020">
    <property type="term" value="P:inositol metabolic process"/>
    <property type="evidence" value="ECO:0007669"/>
    <property type="project" value="TreeGrafter"/>
</dbReference>
<protein>
    <submittedName>
        <fullName evidence="6">Inositol monophosphatase</fullName>
    </submittedName>
</protein>
<dbReference type="Proteomes" id="UP001138709">
    <property type="component" value="Unassembled WGS sequence"/>
</dbReference>
<evidence type="ECO:0000256" key="3">
    <source>
        <dbReference type="ARBA" id="ARBA00022801"/>
    </source>
</evidence>
<keyword evidence="7" id="KW-1185">Reference proteome</keyword>
<dbReference type="GO" id="GO:0008934">
    <property type="term" value="F:inositol monophosphate 1-phosphatase activity"/>
    <property type="evidence" value="ECO:0007669"/>
    <property type="project" value="TreeGrafter"/>
</dbReference>
<proteinExistence type="inferred from homology"/>
<organism evidence="6 7">
    <name type="scientific">Neoroseomonas eburnea</name>
    <dbReference type="NCBI Taxonomy" id="1346889"/>
    <lineage>
        <taxon>Bacteria</taxon>
        <taxon>Pseudomonadati</taxon>
        <taxon>Pseudomonadota</taxon>
        <taxon>Alphaproteobacteria</taxon>
        <taxon>Acetobacterales</taxon>
        <taxon>Acetobacteraceae</taxon>
        <taxon>Neoroseomonas</taxon>
    </lineage>
</organism>
<sequence>MTDLARRRDSAAAIAVEAAALAAHLRAEGGGVASLKGAQDFVTEADGATERFIRDRLARDYPGEAVLGEEMGGAPDEAGPLWVLDPIDGTSNFARGGDRWCVSIGLVMDGRAVAGAIARHAPAEVFAAAEGQGATLNGAPIRAAPTTDIGRGIIEAGWSLRLPIARFHRLAQAITAAGAGLRSGGSGALGLADAAAGRIDAYLEAHINAWDAAAAVVIAREAGCWTNRFDSGDWLASGNPVGVGAPALGPALAALLEASAQPA</sequence>
<evidence type="ECO:0000256" key="1">
    <source>
        <dbReference type="ARBA" id="ARBA00009759"/>
    </source>
</evidence>
<dbReference type="GO" id="GO:0046872">
    <property type="term" value="F:metal ion binding"/>
    <property type="evidence" value="ECO:0007669"/>
    <property type="project" value="UniProtKB-KW"/>
</dbReference>
<comment type="caution">
    <text evidence="6">The sequence shown here is derived from an EMBL/GenBank/DDBJ whole genome shotgun (WGS) entry which is preliminary data.</text>
</comment>
<accession>A0A9X9XJ43</accession>
<dbReference type="EMBL" id="JAAEDL010000039">
    <property type="protein sequence ID" value="MBR0683729.1"/>
    <property type="molecule type" value="Genomic_DNA"/>
</dbReference>
<comment type="similarity">
    <text evidence="1">Belongs to the inositol monophosphatase superfamily.</text>
</comment>
<dbReference type="Gene3D" id="3.40.190.80">
    <property type="match status" value="1"/>
</dbReference>
<dbReference type="AlphaFoldDB" id="A0A9X9XJ43"/>
<dbReference type="Gene3D" id="3.30.540.10">
    <property type="entry name" value="Fructose-1,6-Bisphosphatase, subunit A, domain 1"/>
    <property type="match status" value="1"/>
</dbReference>
<reference evidence="6" key="2">
    <citation type="journal article" date="2021" name="Syst. Appl. Microbiol.">
        <title>Roseomonas hellenica sp. nov., isolated from roots of wild-growing Alkanna tinctoria.</title>
        <authorList>
            <person name="Rat A."/>
            <person name="Naranjo H.D."/>
            <person name="Lebbe L."/>
            <person name="Cnockaert M."/>
            <person name="Krigas N."/>
            <person name="Grigoriadou K."/>
            <person name="Maloupa E."/>
            <person name="Willems A."/>
        </authorList>
    </citation>
    <scope>NUCLEOTIDE SEQUENCE</scope>
    <source>
        <strain evidence="6">LMG 31228</strain>
    </source>
</reference>
<dbReference type="PRINTS" id="PR00377">
    <property type="entry name" value="IMPHPHTASES"/>
</dbReference>
<evidence type="ECO:0000313" key="6">
    <source>
        <dbReference type="EMBL" id="MBR0683729.1"/>
    </source>
</evidence>
<feature type="binding site" evidence="5">
    <location>
        <position position="87"/>
    </location>
    <ligand>
        <name>Mg(2+)</name>
        <dbReference type="ChEBI" id="CHEBI:18420"/>
        <label>1</label>
        <note>catalytic</note>
    </ligand>
</feature>
<dbReference type="PROSITE" id="PS00629">
    <property type="entry name" value="IMP_1"/>
    <property type="match status" value="1"/>
</dbReference>
<dbReference type="SUPFAM" id="SSF56655">
    <property type="entry name" value="Carbohydrate phosphatase"/>
    <property type="match status" value="1"/>
</dbReference>
<evidence type="ECO:0000256" key="2">
    <source>
        <dbReference type="ARBA" id="ARBA00022723"/>
    </source>
</evidence>
<reference evidence="6" key="1">
    <citation type="submission" date="2020-01" db="EMBL/GenBank/DDBJ databases">
        <authorList>
            <person name="Rat A."/>
        </authorList>
    </citation>
    <scope>NUCLEOTIDE SEQUENCE</scope>
    <source>
        <strain evidence="6">LMG 31228</strain>
    </source>
</reference>
<dbReference type="GO" id="GO:0007165">
    <property type="term" value="P:signal transduction"/>
    <property type="evidence" value="ECO:0007669"/>
    <property type="project" value="TreeGrafter"/>
</dbReference>
<evidence type="ECO:0000256" key="5">
    <source>
        <dbReference type="PIRSR" id="PIRSR600760-2"/>
    </source>
</evidence>
<feature type="binding site" evidence="5">
    <location>
        <position position="69"/>
    </location>
    <ligand>
        <name>Mg(2+)</name>
        <dbReference type="ChEBI" id="CHEBI:18420"/>
        <label>1</label>
        <note>catalytic</note>
    </ligand>
</feature>
<dbReference type="RefSeq" id="WP_211849292.1">
    <property type="nucleotide sequence ID" value="NZ_JAAEDL010000039.1"/>
</dbReference>